<evidence type="ECO:0000256" key="1">
    <source>
        <dbReference type="SAM" id="MobiDB-lite"/>
    </source>
</evidence>
<accession>A0A0E9QTM5</accession>
<organism evidence="2">
    <name type="scientific">Anguilla anguilla</name>
    <name type="common">European freshwater eel</name>
    <name type="synonym">Muraena anguilla</name>
    <dbReference type="NCBI Taxonomy" id="7936"/>
    <lineage>
        <taxon>Eukaryota</taxon>
        <taxon>Metazoa</taxon>
        <taxon>Chordata</taxon>
        <taxon>Craniata</taxon>
        <taxon>Vertebrata</taxon>
        <taxon>Euteleostomi</taxon>
        <taxon>Actinopterygii</taxon>
        <taxon>Neopterygii</taxon>
        <taxon>Teleostei</taxon>
        <taxon>Anguilliformes</taxon>
        <taxon>Anguillidae</taxon>
        <taxon>Anguilla</taxon>
    </lineage>
</organism>
<dbReference type="AlphaFoldDB" id="A0A0E9QTM5"/>
<sequence length="65" mass="7696">MKNECVWTRSVLPPAWRDTRKASYRPTRSGLCPKPCPWRKSPPSKPKSWPRNDRRSKRTWTTTSP</sequence>
<name>A0A0E9QTM5_ANGAN</name>
<evidence type="ECO:0000313" key="2">
    <source>
        <dbReference type="EMBL" id="JAH20301.1"/>
    </source>
</evidence>
<proteinExistence type="predicted"/>
<protein>
    <submittedName>
        <fullName evidence="2">Uncharacterized protein</fullName>
    </submittedName>
</protein>
<feature type="region of interest" description="Disordered" evidence="1">
    <location>
        <begin position="17"/>
        <end position="65"/>
    </location>
</feature>
<dbReference type="EMBL" id="GBXM01088276">
    <property type="protein sequence ID" value="JAH20301.1"/>
    <property type="molecule type" value="Transcribed_RNA"/>
</dbReference>
<dbReference type="EMBL" id="GBXM01102626">
    <property type="protein sequence ID" value="JAH05951.1"/>
    <property type="molecule type" value="Transcribed_RNA"/>
</dbReference>
<reference evidence="2" key="1">
    <citation type="submission" date="2014-11" db="EMBL/GenBank/DDBJ databases">
        <authorList>
            <person name="Amaro Gonzalez C."/>
        </authorList>
    </citation>
    <scope>NUCLEOTIDE SEQUENCE</scope>
</reference>
<feature type="compositionally biased region" description="Low complexity" evidence="1">
    <location>
        <begin position="38"/>
        <end position="49"/>
    </location>
</feature>
<reference evidence="2" key="2">
    <citation type="journal article" date="2015" name="Fish Shellfish Immunol.">
        <title>Early steps in the European eel (Anguilla anguilla)-Vibrio vulnificus interaction in the gills: Role of the RtxA13 toxin.</title>
        <authorList>
            <person name="Callol A."/>
            <person name="Pajuelo D."/>
            <person name="Ebbesson L."/>
            <person name="Teles M."/>
            <person name="MacKenzie S."/>
            <person name="Amaro C."/>
        </authorList>
    </citation>
    <scope>NUCLEOTIDE SEQUENCE</scope>
</reference>